<keyword evidence="1 2" id="KW-0597">Phosphoprotein</keyword>
<dbReference type="Proteomes" id="UP000483379">
    <property type="component" value="Unassembled WGS sequence"/>
</dbReference>
<sequence length="329" mass="34770">MKILLVDDSKSARYALRLQLQRHGVEVDTAESAEAAFVKLKGALPDAIFMDHMMPGLNGFEALEVIREDTRTSSIPIIMCTSHEEPEFVAQAKKKGVFGILPKSAAPELLPEMLEKLQGALGVSAPEPAAPAAGKAEVAAGLSEEAIVQVVDGRLEGRLSKILPALIEELRRDLSAGILKDAHHAIEERFAAEQAAKRKAAPLPTMADLQAISTRIATETVPDLIKRSLQAERTQIMELVDKHLRDALPKAGGGHAAEQAEEIAAKAAAMARRESQEAVDTAIAASHESVQALEVSLKKAKSTIFGLIALAAILGVGAAGAVFLVLSGG</sequence>
<dbReference type="Gene3D" id="3.40.50.2300">
    <property type="match status" value="1"/>
</dbReference>
<gene>
    <name evidence="5" type="ORF">G3446_11530</name>
</gene>
<keyword evidence="3" id="KW-0472">Membrane</keyword>
<dbReference type="EMBL" id="JAAIJQ010000029">
    <property type="protein sequence ID" value="NEV62513.1"/>
    <property type="molecule type" value="Genomic_DNA"/>
</dbReference>
<dbReference type="InterPro" id="IPR001789">
    <property type="entry name" value="Sig_transdc_resp-reg_receiver"/>
</dbReference>
<accession>A0A6M0K0R4</accession>
<keyword evidence="6" id="KW-1185">Reference proteome</keyword>
<name>A0A6M0K0R4_9GAMM</name>
<proteinExistence type="predicted"/>
<comment type="caution">
    <text evidence="5">The sequence shown here is derived from an EMBL/GenBank/DDBJ whole genome shotgun (WGS) entry which is preliminary data.</text>
</comment>
<evidence type="ECO:0000259" key="4">
    <source>
        <dbReference type="PROSITE" id="PS50110"/>
    </source>
</evidence>
<feature type="transmembrane region" description="Helical" evidence="3">
    <location>
        <begin position="304"/>
        <end position="326"/>
    </location>
</feature>
<dbReference type="AlphaFoldDB" id="A0A6M0K0R4"/>
<dbReference type="PROSITE" id="PS50110">
    <property type="entry name" value="RESPONSE_REGULATORY"/>
    <property type="match status" value="1"/>
</dbReference>
<dbReference type="InterPro" id="IPR050595">
    <property type="entry name" value="Bact_response_regulator"/>
</dbReference>
<evidence type="ECO:0000256" key="3">
    <source>
        <dbReference type="SAM" id="Phobius"/>
    </source>
</evidence>
<dbReference type="PANTHER" id="PTHR44591:SF3">
    <property type="entry name" value="RESPONSE REGULATORY DOMAIN-CONTAINING PROTEIN"/>
    <property type="match status" value="1"/>
</dbReference>
<evidence type="ECO:0000313" key="6">
    <source>
        <dbReference type="Proteomes" id="UP000483379"/>
    </source>
</evidence>
<dbReference type="PANTHER" id="PTHR44591">
    <property type="entry name" value="STRESS RESPONSE REGULATOR PROTEIN 1"/>
    <property type="match status" value="1"/>
</dbReference>
<dbReference type="SUPFAM" id="SSF52172">
    <property type="entry name" value="CheY-like"/>
    <property type="match status" value="1"/>
</dbReference>
<protein>
    <submittedName>
        <fullName evidence="5">Response regulator</fullName>
    </submittedName>
</protein>
<dbReference type="RefSeq" id="WP_164452981.1">
    <property type="nucleotide sequence ID" value="NZ_JAAIJQ010000029.1"/>
</dbReference>
<reference evidence="5 6" key="1">
    <citation type="submission" date="2020-02" db="EMBL/GenBank/DDBJ databases">
        <title>Genome sequences of Thiorhodococcus mannitoliphagus and Thiorhodococcus minor, purple sulfur photosynthetic bacteria in the gammaproteobacterial family, Chromatiaceae.</title>
        <authorList>
            <person name="Aviles F.A."/>
            <person name="Meyer T.E."/>
            <person name="Kyndt J.A."/>
        </authorList>
    </citation>
    <scope>NUCLEOTIDE SEQUENCE [LARGE SCALE GENOMIC DNA]</scope>
    <source>
        <strain evidence="5 6">DSM 11518</strain>
    </source>
</reference>
<dbReference type="SMART" id="SM00448">
    <property type="entry name" value="REC"/>
    <property type="match status" value="1"/>
</dbReference>
<dbReference type="GO" id="GO:0000160">
    <property type="term" value="P:phosphorelay signal transduction system"/>
    <property type="evidence" value="ECO:0007669"/>
    <property type="project" value="InterPro"/>
</dbReference>
<dbReference type="Pfam" id="PF00072">
    <property type="entry name" value="Response_reg"/>
    <property type="match status" value="1"/>
</dbReference>
<feature type="domain" description="Response regulatory" evidence="4">
    <location>
        <begin position="2"/>
        <end position="118"/>
    </location>
</feature>
<evidence type="ECO:0000256" key="1">
    <source>
        <dbReference type="ARBA" id="ARBA00022553"/>
    </source>
</evidence>
<evidence type="ECO:0000313" key="5">
    <source>
        <dbReference type="EMBL" id="NEV62513.1"/>
    </source>
</evidence>
<feature type="modified residue" description="4-aspartylphosphate" evidence="2">
    <location>
        <position position="51"/>
    </location>
</feature>
<dbReference type="CDD" id="cd00156">
    <property type="entry name" value="REC"/>
    <property type="match status" value="1"/>
</dbReference>
<organism evidence="5 6">
    <name type="scientific">Thiorhodococcus minor</name>
    <dbReference type="NCBI Taxonomy" id="57489"/>
    <lineage>
        <taxon>Bacteria</taxon>
        <taxon>Pseudomonadati</taxon>
        <taxon>Pseudomonadota</taxon>
        <taxon>Gammaproteobacteria</taxon>
        <taxon>Chromatiales</taxon>
        <taxon>Chromatiaceae</taxon>
        <taxon>Thiorhodococcus</taxon>
    </lineage>
</organism>
<keyword evidence="3" id="KW-1133">Transmembrane helix</keyword>
<evidence type="ECO:0000256" key="2">
    <source>
        <dbReference type="PROSITE-ProRule" id="PRU00169"/>
    </source>
</evidence>
<dbReference type="InterPro" id="IPR011006">
    <property type="entry name" value="CheY-like_superfamily"/>
</dbReference>
<keyword evidence="3" id="KW-0812">Transmembrane</keyword>